<gene>
    <name evidence="4" type="ORF">MSP8886_03333</name>
</gene>
<dbReference type="RefSeq" id="WP_067018438.1">
    <property type="nucleotide sequence ID" value="NZ_FLOB01000009.1"/>
</dbReference>
<keyword evidence="5" id="KW-1185">Reference proteome</keyword>
<dbReference type="CDD" id="cd07573">
    <property type="entry name" value="CPA"/>
    <property type="match status" value="1"/>
</dbReference>
<dbReference type="NCBIfam" id="TIGR03381">
    <property type="entry name" value="agmatine_aguB"/>
    <property type="match status" value="1"/>
</dbReference>
<proteinExistence type="inferred from homology"/>
<dbReference type="InterPro" id="IPR036526">
    <property type="entry name" value="C-N_Hydrolase_sf"/>
</dbReference>
<comment type="similarity">
    <text evidence="2">Belongs to the carbon-nitrogen hydrolase superfamily.</text>
</comment>
<evidence type="ECO:0000259" key="3">
    <source>
        <dbReference type="PROSITE" id="PS50263"/>
    </source>
</evidence>
<dbReference type="SUPFAM" id="SSF56317">
    <property type="entry name" value="Carbon-nitrogen hydrolase"/>
    <property type="match status" value="1"/>
</dbReference>
<dbReference type="GO" id="GO:0033388">
    <property type="term" value="P:putrescine biosynthetic process from arginine"/>
    <property type="evidence" value="ECO:0007669"/>
    <property type="project" value="TreeGrafter"/>
</dbReference>
<keyword evidence="1 4" id="KW-0378">Hydrolase</keyword>
<accession>A0A1A8TMM6</accession>
<evidence type="ECO:0000256" key="2">
    <source>
        <dbReference type="ARBA" id="ARBA00034122"/>
    </source>
</evidence>
<dbReference type="GO" id="GO:0050126">
    <property type="term" value="F:N-carbamoylputrescine amidase activity"/>
    <property type="evidence" value="ECO:0007669"/>
    <property type="project" value="InterPro"/>
</dbReference>
<dbReference type="STRING" id="1792290.MSP8886_03333"/>
<organism evidence="4 5">
    <name type="scientific">Marinomonas spartinae</name>
    <dbReference type="NCBI Taxonomy" id="1792290"/>
    <lineage>
        <taxon>Bacteria</taxon>
        <taxon>Pseudomonadati</taxon>
        <taxon>Pseudomonadota</taxon>
        <taxon>Gammaproteobacteria</taxon>
        <taxon>Oceanospirillales</taxon>
        <taxon>Oceanospirillaceae</taxon>
        <taxon>Marinomonas</taxon>
    </lineage>
</organism>
<dbReference type="Proteomes" id="UP000092544">
    <property type="component" value="Unassembled WGS sequence"/>
</dbReference>
<dbReference type="Gene3D" id="3.60.110.10">
    <property type="entry name" value="Carbon-nitrogen hydrolase"/>
    <property type="match status" value="1"/>
</dbReference>
<dbReference type="EMBL" id="FLOB01000009">
    <property type="protein sequence ID" value="SBS35282.1"/>
    <property type="molecule type" value="Genomic_DNA"/>
</dbReference>
<dbReference type="AlphaFoldDB" id="A0A1A8TMM6"/>
<dbReference type="PANTHER" id="PTHR43674:SF2">
    <property type="entry name" value="BETA-UREIDOPROPIONASE"/>
    <property type="match status" value="1"/>
</dbReference>
<name>A0A1A8TMM6_9GAMM</name>
<dbReference type="EC" id="3.5.1.77" evidence="4"/>
<reference evidence="4 5" key="1">
    <citation type="submission" date="2016-06" db="EMBL/GenBank/DDBJ databases">
        <authorList>
            <person name="Kjaerup R.B."/>
            <person name="Dalgaard T.S."/>
            <person name="Juul-Madsen H.R."/>
        </authorList>
    </citation>
    <scope>NUCLEOTIDE SEQUENCE [LARGE SCALE GENOMIC DNA]</scope>
    <source>
        <strain evidence="4 5">CECT 8886</strain>
    </source>
</reference>
<sequence>MRKVTVAATQMACSWNIEENLNKAEAIVRQAAQQGAQIILLQELFETPYFCIEISESFHALATTLEENTAFKRFSALAKELEVVLPFSWFEKAGNVRYNTVAMIDADGSLMGTYRKTHIPDSDGYLEKYYFSPGDTGFKVWNTRYAKIGIGICWDQWFPETARCMALQGAELLFFPTAIGSEPSQPELDSKPHWQQVMQGHAAANQTPVIASNRIGTETAKYRDLSLTFFGSSFIADETGAKVAEADRTSEGVLVHEFDLDHLAFQRQAWGLYRDRRPSLYHTIQTLDGVTPAKS</sequence>
<protein>
    <submittedName>
        <fullName evidence="4">N-carbamoyl-D-amino acid hydrolase</fullName>
        <ecNumber evidence="4">3.5.1.77</ecNumber>
    </submittedName>
</protein>
<dbReference type="GO" id="GO:0047417">
    <property type="term" value="F:N-carbamoyl-D-amino acid hydrolase activity"/>
    <property type="evidence" value="ECO:0007669"/>
    <property type="project" value="UniProtKB-EC"/>
</dbReference>
<dbReference type="InterPro" id="IPR050345">
    <property type="entry name" value="Aliph_Amidase/BUP"/>
</dbReference>
<dbReference type="OrthoDB" id="9803803at2"/>
<dbReference type="InterPro" id="IPR003010">
    <property type="entry name" value="C-N_Hydrolase"/>
</dbReference>
<feature type="domain" description="CN hydrolase" evidence="3">
    <location>
        <begin position="4"/>
        <end position="260"/>
    </location>
</feature>
<dbReference type="Pfam" id="PF00795">
    <property type="entry name" value="CN_hydrolase"/>
    <property type="match status" value="1"/>
</dbReference>
<evidence type="ECO:0000313" key="4">
    <source>
        <dbReference type="EMBL" id="SBS35282.1"/>
    </source>
</evidence>
<dbReference type="InterPro" id="IPR017755">
    <property type="entry name" value="N-carbamoylputrescine_amidase"/>
</dbReference>
<evidence type="ECO:0000313" key="5">
    <source>
        <dbReference type="Proteomes" id="UP000092544"/>
    </source>
</evidence>
<dbReference type="PANTHER" id="PTHR43674">
    <property type="entry name" value="NITRILASE C965.09-RELATED"/>
    <property type="match status" value="1"/>
</dbReference>
<dbReference type="PROSITE" id="PS50263">
    <property type="entry name" value="CN_HYDROLASE"/>
    <property type="match status" value="1"/>
</dbReference>
<evidence type="ECO:0000256" key="1">
    <source>
        <dbReference type="ARBA" id="ARBA00022801"/>
    </source>
</evidence>